<dbReference type="SMART" id="SM00267">
    <property type="entry name" value="GGDEF"/>
    <property type="match status" value="1"/>
</dbReference>
<evidence type="ECO:0000313" key="4">
    <source>
        <dbReference type="Proteomes" id="UP000464787"/>
    </source>
</evidence>
<dbReference type="InterPro" id="IPR043128">
    <property type="entry name" value="Rev_trsase/Diguanyl_cyclase"/>
</dbReference>
<evidence type="ECO:0000256" key="1">
    <source>
        <dbReference type="SAM" id="Phobius"/>
    </source>
</evidence>
<dbReference type="GO" id="GO:0003824">
    <property type="term" value="F:catalytic activity"/>
    <property type="evidence" value="ECO:0007669"/>
    <property type="project" value="UniProtKB-ARBA"/>
</dbReference>
<dbReference type="InterPro" id="IPR052163">
    <property type="entry name" value="DGC-Regulatory_Protein"/>
</dbReference>
<dbReference type="PANTHER" id="PTHR46663:SF2">
    <property type="entry name" value="GGDEF DOMAIN-CONTAINING PROTEIN"/>
    <property type="match status" value="1"/>
</dbReference>
<accession>A0A857JAY7</accession>
<dbReference type="InterPro" id="IPR029787">
    <property type="entry name" value="Nucleotide_cyclase"/>
</dbReference>
<dbReference type="RefSeq" id="WP_160554122.1">
    <property type="nucleotide sequence ID" value="NZ_CP047650.1"/>
</dbReference>
<proteinExistence type="predicted"/>
<dbReference type="KEGG" id="xyk:GT347_21425"/>
<keyword evidence="1" id="KW-0472">Membrane</keyword>
<feature type="domain" description="GGDEF" evidence="2">
    <location>
        <begin position="349"/>
        <end position="479"/>
    </location>
</feature>
<gene>
    <name evidence="3" type="ORF">GT347_21425</name>
</gene>
<evidence type="ECO:0000259" key="2">
    <source>
        <dbReference type="PROSITE" id="PS50887"/>
    </source>
</evidence>
<dbReference type="CDD" id="cd01949">
    <property type="entry name" value="GGDEF"/>
    <property type="match status" value="1"/>
</dbReference>
<keyword evidence="1" id="KW-0812">Transmembrane</keyword>
<reference evidence="3 4" key="1">
    <citation type="submission" date="2020-01" db="EMBL/GenBank/DDBJ databases">
        <title>Genome sequencing of strain KACC 21265.</title>
        <authorList>
            <person name="Heo J."/>
            <person name="Kim S.-J."/>
            <person name="Kim J.-S."/>
            <person name="Hong S.-B."/>
            <person name="Kwon S.-W."/>
        </authorList>
    </citation>
    <scope>NUCLEOTIDE SEQUENCE [LARGE SCALE GENOMIC DNA]</scope>
    <source>
        <strain evidence="3 4">KACC 21265</strain>
    </source>
</reference>
<sequence>MDGRVKPLSSERRLIYFLVPFLIAFQIGAFVLLWFANRRIATDQLEDELRSSAQVFKYAVAQRSEYLRQATDLVAKDYGFREAVSSNSRLTIESALKNQNVRMGSSLTVLSTLDDTVTGKSMSQTSGFLADYPGLSDSALAAQVRDIKSGDSSLKALALDPDTHVLYQWVKTVVRTPAPTAHLSFAFQIDDQIAAQFRKITNSDFVFLSRDGKGPWTIQASSYDPELQGAMVSKFENLQDGFWSLTAGTNHYRMLTVDLGENGASRVVAVVGQSLEEAMETFVKLERIFSLLIVFNVVLSVTAVYRATHKFVAPLDKVAYQDSLTRLANRRLFEMNLQLAAENYKALGRGYSLMVMDLNKFKAINDTLGHAAGDQVLQEAARRIQGILRHSDTVARLGGDEFAVLLITNDRHKAAEIAGMICERVKQPITLADGKLVDVGVSIGVARVPENGVATDQLLHLADEAMYAAKVRACGFTFA</sequence>
<feature type="transmembrane region" description="Helical" evidence="1">
    <location>
        <begin position="288"/>
        <end position="307"/>
    </location>
</feature>
<dbReference type="EMBL" id="CP047650">
    <property type="protein sequence ID" value="QHJ00312.1"/>
    <property type="molecule type" value="Genomic_DNA"/>
</dbReference>
<dbReference type="PANTHER" id="PTHR46663">
    <property type="entry name" value="DIGUANYLATE CYCLASE DGCT-RELATED"/>
    <property type="match status" value="1"/>
</dbReference>
<dbReference type="Gene3D" id="3.30.70.270">
    <property type="match status" value="1"/>
</dbReference>
<keyword evidence="1" id="KW-1133">Transmembrane helix</keyword>
<dbReference type="FunFam" id="3.30.70.270:FF:000001">
    <property type="entry name" value="Diguanylate cyclase domain protein"/>
    <property type="match status" value="1"/>
</dbReference>
<protein>
    <submittedName>
        <fullName evidence="3">Diguanylate cyclase</fullName>
    </submittedName>
</protein>
<dbReference type="Pfam" id="PF00990">
    <property type="entry name" value="GGDEF"/>
    <property type="match status" value="1"/>
</dbReference>
<dbReference type="Proteomes" id="UP000464787">
    <property type="component" value="Chromosome"/>
</dbReference>
<organism evidence="3 4">
    <name type="scientific">Xylophilus rhododendri</name>
    <dbReference type="NCBI Taxonomy" id="2697032"/>
    <lineage>
        <taxon>Bacteria</taxon>
        <taxon>Pseudomonadati</taxon>
        <taxon>Pseudomonadota</taxon>
        <taxon>Betaproteobacteria</taxon>
        <taxon>Burkholderiales</taxon>
        <taxon>Xylophilus</taxon>
    </lineage>
</organism>
<dbReference type="SUPFAM" id="SSF55073">
    <property type="entry name" value="Nucleotide cyclase"/>
    <property type="match status" value="1"/>
</dbReference>
<feature type="transmembrane region" description="Helical" evidence="1">
    <location>
        <begin position="14"/>
        <end position="36"/>
    </location>
</feature>
<evidence type="ECO:0000313" key="3">
    <source>
        <dbReference type="EMBL" id="QHJ00312.1"/>
    </source>
</evidence>
<keyword evidence="4" id="KW-1185">Reference proteome</keyword>
<dbReference type="InterPro" id="IPR000160">
    <property type="entry name" value="GGDEF_dom"/>
</dbReference>
<dbReference type="NCBIfam" id="TIGR00254">
    <property type="entry name" value="GGDEF"/>
    <property type="match status" value="1"/>
</dbReference>
<dbReference type="AlphaFoldDB" id="A0A857JAY7"/>
<dbReference type="PROSITE" id="PS50887">
    <property type="entry name" value="GGDEF"/>
    <property type="match status" value="1"/>
</dbReference>
<name>A0A857JAY7_9BURK</name>